<gene>
    <name evidence="14" type="primary">Contig19521.g20692</name>
    <name evidence="14" type="ORF">STYLEM_2723</name>
</gene>
<evidence type="ECO:0000256" key="5">
    <source>
        <dbReference type="ARBA" id="ARBA00022846"/>
    </source>
</evidence>
<sequence length="196" mass="23171">MGAKKGKKGKKGKKKGGADTEPSPEEKNFIYQAEIESLQQKLMMESQRADVSKASENEKRHRELQLDKQLKDEEKRTRDIIADMTRQYKSMFEELTEKINKLEREVVDNDETISDLKEQYEKLNNEKLEIEKAKNEEIKELKKRIDDMSSDFAEMLRDTLHKMQERIEIANKQWEEENDANMLKRFEDMALGNKPN</sequence>
<dbReference type="InterPro" id="IPR033585">
    <property type="entry name" value="DRC12-like"/>
</dbReference>
<organism evidence="14 15">
    <name type="scientific">Stylonychia lemnae</name>
    <name type="common">Ciliate</name>
    <dbReference type="NCBI Taxonomy" id="5949"/>
    <lineage>
        <taxon>Eukaryota</taxon>
        <taxon>Sar</taxon>
        <taxon>Alveolata</taxon>
        <taxon>Ciliophora</taxon>
        <taxon>Intramacronucleata</taxon>
        <taxon>Spirotrichea</taxon>
        <taxon>Stichotrichia</taxon>
        <taxon>Sporadotrichida</taxon>
        <taxon>Oxytrichidae</taxon>
        <taxon>Stylonychinae</taxon>
        <taxon>Stylonychia</taxon>
    </lineage>
</organism>
<dbReference type="EMBL" id="CCKQ01002627">
    <property type="protein sequence ID" value="CDW73736.1"/>
    <property type="molecule type" value="Genomic_DNA"/>
</dbReference>
<keyword evidence="8" id="KW-0206">Cytoskeleton</keyword>
<evidence type="ECO:0000313" key="14">
    <source>
        <dbReference type="EMBL" id="CDW73736.1"/>
    </source>
</evidence>
<dbReference type="InParanoid" id="A0A077ZVW3"/>
<feature type="region of interest" description="Disordered" evidence="13">
    <location>
        <begin position="44"/>
        <end position="71"/>
    </location>
</feature>
<feature type="compositionally biased region" description="Basic residues" evidence="13">
    <location>
        <begin position="1"/>
        <end position="15"/>
    </location>
</feature>
<comment type="subcellular location">
    <subcellularLocation>
        <location evidence="2">Cytoplasm</location>
        <location evidence="2">Cytoskeleton</location>
        <location evidence="2">Flagellum axoneme</location>
    </subcellularLocation>
</comment>
<accession>A0A077ZVW3</accession>
<evidence type="ECO:0000256" key="1">
    <source>
        <dbReference type="ARBA" id="ARBA00003029"/>
    </source>
</evidence>
<keyword evidence="6 12" id="KW-0175">Coiled coil</keyword>
<evidence type="ECO:0000256" key="10">
    <source>
        <dbReference type="ARBA" id="ARBA00044754"/>
    </source>
</evidence>
<protein>
    <recommendedName>
        <fullName evidence="11">Dynein regulatory complex protein 12</fullName>
    </recommendedName>
</protein>
<dbReference type="OrthoDB" id="10264405at2759"/>
<comment type="function">
    <text evidence="1">Component of the nexin-dynein regulatory complex (N-DRC), a key regulator of ciliary/flagellar motility which maintains the alignment and integrity of the distal axoneme and regulates microtubule sliding in motile axonemes.</text>
</comment>
<keyword evidence="4" id="KW-0963">Cytoplasm</keyword>
<dbReference type="PANTHER" id="PTHR28656:SF1">
    <property type="entry name" value="COILED-COIL DOMAIN-CONTAINING PROTEIN 153"/>
    <property type="match status" value="1"/>
</dbReference>
<keyword evidence="9" id="KW-0966">Cell projection</keyword>
<evidence type="ECO:0000256" key="9">
    <source>
        <dbReference type="ARBA" id="ARBA00023273"/>
    </source>
</evidence>
<evidence type="ECO:0000256" key="2">
    <source>
        <dbReference type="ARBA" id="ARBA00004611"/>
    </source>
</evidence>
<comment type="subunit">
    <text evidence="3">Component of the nexin-dynein regulatory complex (N-DRC).</text>
</comment>
<evidence type="ECO:0000256" key="6">
    <source>
        <dbReference type="ARBA" id="ARBA00023054"/>
    </source>
</evidence>
<keyword evidence="7" id="KW-0969">Cilium</keyword>
<feature type="compositionally biased region" description="Basic and acidic residues" evidence="13">
    <location>
        <begin position="47"/>
        <end position="71"/>
    </location>
</feature>
<feature type="region of interest" description="Disordered" evidence="13">
    <location>
        <begin position="1"/>
        <end position="29"/>
    </location>
</feature>
<dbReference type="OMA" id="HAKYKEQ"/>
<comment type="similarity">
    <text evidence="10">Belongs to the DRC12 family.</text>
</comment>
<reference evidence="14 15" key="1">
    <citation type="submission" date="2014-06" db="EMBL/GenBank/DDBJ databases">
        <authorList>
            <person name="Swart Estienne"/>
        </authorList>
    </citation>
    <scope>NUCLEOTIDE SEQUENCE [LARGE SCALE GENOMIC DNA]</scope>
    <source>
        <strain evidence="14 15">130c</strain>
    </source>
</reference>
<evidence type="ECO:0000256" key="3">
    <source>
        <dbReference type="ARBA" id="ARBA00011248"/>
    </source>
</evidence>
<feature type="coiled-coil region" evidence="12">
    <location>
        <begin position="85"/>
        <end position="180"/>
    </location>
</feature>
<evidence type="ECO:0000256" key="4">
    <source>
        <dbReference type="ARBA" id="ARBA00022490"/>
    </source>
</evidence>
<evidence type="ECO:0000256" key="13">
    <source>
        <dbReference type="SAM" id="MobiDB-lite"/>
    </source>
</evidence>
<evidence type="ECO:0000256" key="11">
    <source>
        <dbReference type="ARBA" id="ARBA00044800"/>
    </source>
</evidence>
<evidence type="ECO:0000313" key="15">
    <source>
        <dbReference type="Proteomes" id="UP000039865"/>
    </source>
</evidence>
<evidence type="ECO:0000256" key="7">
    <source>
        <dbReference type="ARBA" id="ARBA00023069"/>
    </source>
</evidence>
<proteinExistence type="inferred from homology"/>
<keyword evidence="5" id="KW-0282">Flagellum</keyword>
<keyword evidence="15" id="KW-1185">Reference proteome</keyword>
<evidence type="ECO:0000256" key="12">
    <source>
        <dbReference type="SAM" id="Coils"/>
    </source>
</evidence>
<dbReference type="PANTHER" id="PTHR28656">
    <property type="entry name" value="COILED-COIL DOMAIN-CONTAINING PROTEIN 153"/>
    <property type="match status" value="1"/>
</dbReference>
<name>A0A077ZVW3_STYLE</name>
<dbReference type="Proteomes" id="UP000039865">
    <property type="component" value="Unassembled WGS sequence"/>
</dbReference>
<evidence type="ECO:0000256" key="8">
    <source>
        <dbReference type="ARBA" id="ARBA00023212"/>
    </source>
</evidence>
<dbReference type="AlphaFoldDB" id="A0A077ZVW3"/>